<gene>
    <name evidence="4" type="ORF">PNBC_07170</name>
</gene>
<feature type="compositionally biased region" description="Polar residues" evidence="1">
    <location>
        <begin position="468"/>
        <end position="485"/>
    </location>
</feature>
<evidence type="ECO:0000313" key="5">
    <source>
        <dbReference type="Proteomes" id="UP000077134"/>
    </source>
</evidence>
<dbReference type="PROSITE" id="PS51257">
    <property type="entry name" value="PROKAR_LIPOPROTEIN"/>
    <property type="match status" value="1"/>
</dbReference>
<evidence type="ECO:0000256" key="2">
    <source>
        <dbReference type="SAM" id="Phobius"/>
    </source>
</evidence>
<keyword evidence="2" id="KW-0812">Transmembrane</keyword>
<feature type="chain" id="PRO_5038922972" evidence="3">
    <location>
        <begin position="21"/>
        <end position="578"/>
    </location>
</feature>
<evidence type="ECO:0000256" key="1">
    <source>
        <dbReference type="SAM" id="MobiDB-lite"/>
    </source>
</evidence>
<name>A0A167G336_9BACL</name>
<feature type="compositionally biased region" description="Gly residues" evidence="1">
    <location>
        <begin position="430"/>
        <end position="446"/>
    </location>
</feature>
<dbReference type="PANTHER" id="PTHR40050">
    <property type="entry name" value="INNER SPORE COAT PROTEIN H"/>
    <property type="match status" value="1"/>
</dbReference>
<dbReference type="PANTHER" id="PTHR40050:SF1">
    <property type="entry name" value="INNER SPORE COAT PROTEIN H"/>
    <property type="match status" value="1"/>
</dbReference>
<organism evidence="4 5">
    <name type="scientific">Paenibacillus crassostreae</name>
    <dbReference type="NCBI Taxonomy" id="1763538"/>
    <lineage>
        <taxon>Bacteria</taxon>
        <taxon>Bacillati</taxon>
        <taxon>Bacillota</taxon>
        <taxon>Bacilli</taxon>
        <taxon>Bacillales</taxon>
        <taxon>Paenibacillaceae</taxon>
        <taxon>Paenibacillus</taxon>
    </lineage>
</organism>
<dbReference type="EMBL" id="LSFN01000005">
    <property type="protein sequence ID" value="OAB77158.1"/>
    <property type="molecule type" value="Genomic_DNA"/>
</dbReference>
<accession>A0A167G336</accession>
<dbReference type="InterPro" id="IPR014867">
    <property type="entry name" value="Spore_coat_CotH_CotH2/3/7"/>
</dbReference>
<feature type="region of interest" description="Disordered" evidence="1">
    <location>
        <begin position="424"/>
        <end position="455"/>
    </location>
</feature>
<comment type="caution">
    <text evidence="4">The sequence shown here is derived from an EMBL/GenBank/DDBJ whole genome shotgun (WGS) entry which is preliminary data.</text>
</comment>
<evidence type="ECO:0000313" key="4">
    <source>
        <dbReference type="EMBL" id="OAB77158.1"/>
    </source>
</evidence>
<feature type="transmembrane region" description="Helical" evidence="2">
    <location>
        <begin position="553"/>
        <end position="573"/>
    </location>
</feature>
<keyword evidence="3" id="KW-0732">Signal</keyword>
<keyword evidence="2" id="KW-0472">Membrane</keyword>
<dbReference type="STRING" id="1763538.LPB68_17565"/>
<protein>
    <submittedName>
        <fullName evidence="4">Spore coat protein CotH</fullName>
    </submittedName>
</protein>
<feature type="region of interest" description="Disordered" evidence="1">
    <location>
        <begin position="468"/>
        <end position="505"/>
    </location>
</feature>
<keyword evidence="2" id="KW-1133">Transmembrane helix</keyword>
<dbReference type="KEGG" id="pcx:LPB68_17565"/>
<dbReference type="OrthoDB" id="3235126at2"/>
<dbReference type="Proteomes" id="UP000077134">
    <property type="component" value="Unassembled WGS sequence"/>
</dbReference>
<keyword evidence="5" id="KW-1185">Reference proteome</keyword>
<proteinExistence type="predicted"/>
<dbReference type="AlphaFoldDB" id="A0A167G336"/>
<keyword evidence="4" id="KW-0946">Virion</keyword>
<evidence type="ECO:0000256" key="3">
    <source>
        <dbReference type="SAM" id="SignalP"/>
    </source>
</evidence>
<keyword evidence="4" id="KW-0167">Capsid protein</keyword>
<dbReference type="Pfam" id="PF08757">
    <property type="entry name" value="CotH"/>
    <property type="match status" value="1"/>
</dbReference>
<feature type="signal peptide" evidence="3">
    <location>
        <begin position="1"/>
        <end position="20"/>
    </location>
</feature>
<sequence length="578" mass="62625">MKAKSLKLLLCTCSIFTIIALVGCTANESTKGIEDSEVASTTKTSADDENIATNVFPKDEVIDVKITIDEEDFQSMLDNASAEEMMTASVNYNGVQLDNVGIRTKGNLSLRSVVSMEDSERYSFKLSFDEYISSQTFFGISKINLNNSYSDASYMREYLAYELAEEMGLPTPGYSFVNIYINDELWGFYLAVQQIDDQYLQSNFGNSYGALYKADMSGSGNDLAWIDDNIESYSGLLQKSELSNDDILVDMINELNNGSDYEKYLDVEEALKFIALNVLTNNSDSYLGGNKHNYYLYEDDGVFSILPWDYNMAFGGMGSMGSSSLLIDEPTQGNLVDRPLVAKLLAVDEYKEMYHDILQQATEGYLLSSTFSERVEELSTMISTYVEKDPTAFNTFDEYQNSVTELVTINDTQVSSIDQQLAGTIASSGDGSGSGGGMGMGGGRNRGMGEGRGEFDIPAMAGVNEQTSPTALDTQGASSIPTQGAPSAPADGNTPSQGEQGFPADIPEDMPAYFEAGGFPGGGMGGERPEGMGGGFGGFGERSNQPQGSVKEAITAGIALVIMLLSGMFITFYKRKKL</sequence>
<reference evidence="4 5" key="1">
    <citation type="submission" date="2016-02" db="EMBL/GenBank/DDBJ databases">
        <title>Paenibacillus sp. LPB0068, isolated from Crassostrea gigas.</title>
        <authorList>
            <person name="Shin S.-K."/>
            <person name="Yi H."/>
        </authorList>
    </citation>
    <scope>NUCLEOTIDE SEQUENCE [LARGE SCALE GENOMIC DNA]</scope>
    <source>
        <strain evidence="4 5">LPB0068</strain>
    </source>
</reference>
<dbReference type="RefSeq" id="WP_068656542.1">
    <property type="nucleotide sequence ID" value="NZ_CP017770.1"/>
</dbReference>